<gene>
    <name evidence="1" type="ORF">MTR_0177s0070</name>
</gene>
<protein>
    <submittedName>
        <fullName evidence="1 2">Uncharacterized protein</fullName>
    </submittedName>
</protein>
<accession>A0A072TFY8</accession>
<name>A0A072TFY8_MEDTR</name>
<proteinExistence type="predicted"/>
<sequence length="69" mass="7453">MTSSTVIIITWKKSAPKNHASRPAAIIPPFFSITSHMKIQATYFPGSGCSNKSSQTINSHHITKSAHAT</sequence>
<reference evidence="1 3" key="1">
    <citation type="journal article" date="2011" name="Nature">
        <title>The Medicago genome provides insight into the evolution of rhizobial symbioses.</title>
        <authorList>
            <person name="Young N.D."/>
            <person name="Debelle F."/>
            <person name="Oldroyd G.E."/>
            <person name="Geurts R."/>
            <person name="Cannon S.B."/>
            <person name="Udvardi M.K."/>
            <person name="Benedito V.A."/>
            <person name="Mayer K.F."/>
            <person name="Gouzy J."/>
            <person name="Schoof H."/>
            <person name="Van de Peer Y."/>
            <person name="Proost S."/>
            <person name="Cook D.R."/>
            <person name="Meyers B.C."/>
            <person name="Spannagl M."/>
            <person name="Cheung F."/>
            <person name="De Mita S."/>
            <person name="Krishnakumar V."/>
            <person name="Gundlach H."/>
            <person name="Zhou S."/>
            <person name="Mudge J."/>
            <person name="Bharti A.K."/>
            <person name="Murray J.D."/>
            <person name="Naoumkina M.A."/>
            <person name="Rosen B."/>
            <person name="Silverstein K.A."/>
            <person name="Tang H."/>
            <person name="Rombauts S."/>
            <person name="Zhao P.X."/>
            <person name="Zhou P."/>
            <person name="Barbe V."/>
            <person name="Bardou P."/>
            <person name="Bechner M."/>
            <person name="Bellec A."/>
            <person name="Berger A."/>
            <person name="Berges H."/>
            <person name="Bidwell S."/>
            <person name="Bisseling T."/>
            <person name="Choisne N."/>
            <person name="Couloux A."/>
            <person name="Denny R."/>
            <person name="Deshpande S."/>
            <person name="Dai X."/>
            <person name="Doyle J.J."/>
            <person name="Dudez A.M."/>
            <person name="Farmer A.D."/>
            <person name="Fouteau S."/>
            <person name="Franken C."/>
            <person name="Gibelin C."/>
            <person name="Gish J."/>
            <person name="Goldstein S."/>
            <person name="Gonzalez A.J."/>
            <person name="Green P.J."/>
            <person name="Hallab A."/>
            <person name="Hartog M."/>
            <person name="Hua A."/>
            <person name="Humphray S.J."/>
            <person name="Jeong D.H."/>
            <person name="Jing Y."/>
            <person name="Jocker A."/>
            <person name="Kenton S.M."/>
            <person name="Kim D.J."/>
            <person name="Klee K."/>
            <person name="Lai H."/>
            <person name="Lang C."/>
            <person name="Lin S."/>
            <person name="Macmil S.L."/>
            <person name="Magdelenat G."/>
            <person name="Matthews L."/>
            <person name="McCorrison J."/>
            <person name="Monaghan E.L."/>
            <person name="Mun J.H."/>
            <person name="Najar F.Z."/>
            <person name="Nicholson C."/>
            <person name="Noirot C."/>
            <person name="O'Bleness M."/>
            <person name="Paule C.R."/>
            <person name="Poulain J."/>
            <person name="Prion F."/>
            <person name="Qin B."/>
            <person name="Qu C."/>
            <person name="Retzel E.F."/>
            <person name="Riddle C."/>
            <person name="Sallet E."/>
            <person name="Samain S."/>
            <person name="Samson N."/>
            <person name="Sanders I."/>
            <person name="Saurat O."/>
            <person name="Scarpelli C."/>
            <person name="Schiex T."/>
            <person name="Segurens B."/>
            <person name="Severin A.J."/>
            <person name="Sherrier D.J."/>
            <person name="Shi R."/>
            <person name="Sims S."/>
            <person name="Singer S.R."/>
            <person name="Sinharoy S."/>
            <person name="Sterck L."/>
            <person name="Viollet A."/>
            <person name="Wang B.B."/>
            <person name="Wang K."/>
            <person name="Wang M."/>
            <person name="Wang X."/>
            <person name="Warfsmann J."/>
            <person name="Weissenbach J."/>
            <person name="White D.D."/>
            <person name="White J.D."/>
            <person name="Wiley G.B."/>
            <person name="Wincker P."/>
            <person name="Xing Y."/>
            <person name="Yang L."/>
            <person name="Yao Z."/>
            <person name="Ying F."/>
            <person name="Zhai J."/>
            <person name="Zhou L."/>
            <person name="Zuber A."/>
            <person name="Denarie J."/>
            <person name="Dixon R.A."/>
            <person name="May G.D."/>
            <person name="Schwartz D.C."/>
            <person name="Rogers J."/>
            <person name="Quetier F."/>
            <person name="Town C.D."/>
            <person name="Roe B.A."/>
        </authorList>
    </citation>
    <scope>NUCLEOTIDE SEQUENCE [LARGE SCALE GENOMIC DNA]</scope>
    <source>
        <strain evidence="1">A17</strain>
        <strain evidence="2 3">cv. Jemalong A17</strain>
    </source>
</reference>
<evidence type="ECO:0000313" key="2">
    <source>
        <dbReference type="EnsemblPlants" id="KEH16459"/>
    </source>
</evidence>
<dbReference type="EnsemblPlants" id="KEH16459">
    <property type="protein sequence ID" value="KEH16459"/>
    <property type="gene ID" value="MTR_0177s0070"/>
</dbReference>
<dbReference type="HOGENOM" id="CLU_2779767_0_0_1"/>
<dbReference type="AlphaFoldDB" id="A0A072TFY8"/>
<evidence type="ECO:0000313" key="1">
    <source>
        <dbReference type="EMBL" id="KEH16459.1"/>
    </source>
</evidence>
<organism evidence="1 3">
    <name type="scientific">Medicago truncatula</name>
    <name type="common">Barrel medic</name>
    <name type="synonym">Medicago tribuloides</name>
    <dbReference type="NCBI Taxonomy" id="3880"/>
    <lineage>
        <taxon>Eukaryota</taxon>
        <taxon>Viridiplantae</taxon>
        <taxon>Streptophyta</taxon>
        <taxon>Embryophyta</taxon>
        <taxon>Tracheophyta</taxon>
        <taxon>Spermatophyta</taxon>
        <taxon>Magnoliopsida</taxon>
        <taxon>eudicotyledons</taxon>
        <taxon>Gunneridae</taxon>
        <taxon>Pentapetalae</taxon>
        <taxon>rosids</taxon>
        <taxon>fabids</taxon>
        <taxon>Fabales</taxon>
        <taxon>Fabaceae</taxon>
        <taxon>Papilionoideae</taxon>
        <taxon>50 kb inversion clade</taxon>
        <taxon>NPAAA clade</taxon>
        <taxon>Hologalegina</taxon>
        <taxon>IRL clade</taxon>
        <taxon>Trifolieae</taxon>
        <taxon>Medicago</taxon>
    </lineage>
</organism>
<evidence type="ECO:0000313" key="3">
    <source>
        <dbReference type="Proteomes" id="UP000002051"/>
    </source>
</evidence>
<dbReference type="Proteomes" id="UP000002051">
    <property type="component" value="Unassembled WGS sequence"/>
</dbReference>
<dbReference type="EMBL" id="KL402902">
    <property type="protein sequence ID" value="KEH16459.1"/>
    <property type="molecule type" value="Genomic_DNA"/>
</dbReference>
<reference evidence="2" key="3">
    <citation type="submission" date="2015-06" db="UniProtKB">
        <authorList>
            <consortium name="EnsemblPlants"/>
        </authorList>
    </citation>
    <scope>IDENTIFICATION</scope>
    <source>
        <strain evidence="2">cv. Jemalong A17</strain>
    </source>
</reference>
<reference evidence="1 3" key="2">
    <citation type="journal article" date="2014" name="BMC Genomics">
        <title>An improved genome release (version Mt4.0) for the model legume Medicago truncatula.</title>
        <authorList>
            <person name="Tang H."/>
            <person name="Krishnakumar V."/>
            <person name="Bidwell S."/>
            <person name="Rosen B."/>
            <person name="Chan A."/>
            <person name="Zhou S."/>
            <person name="Gentzbittel L."/>
            <person name="Childs K.L."/>
            <person name="Yandell M."/>
            <person name="Gundlach H."/>
            <person name="Mayer K.F."/>
            <person name="Schwartz D.C."/>
            <person name="Town C.D."/>
        </authorList>
    </citation>
    <scope>GENOME REANNOTATION</scope>
    <source>
        <strain evidence="1">A17</strain>
        <strain evidence="2 3">cv. Jemalong A17</strain>
    </source>
</reference>
<keyword evidence="3" id="KW-1185">Reference proteome</keyword>